<evidence type="ECO:0000313" key="3">
    <source>
        <dbReference type="Proteomes" id="UP000054314"/>
    </source>
</evidence>
<gene>
    <name evidence="2" type="ORF">N869_06970</name>
</gene>
<dbReference type="OrthoDB" id="5243687at2"/>
<dbReference type="AlphaFoldDB" id="A0A0A0BNG9"/>
<dbReference type="Proteomes" id="UP000054314">
    <property type="component" value="Unassembled WGS sequence"/>
</dbReference>
<feature type="transmembrane region" description="Helical" evidence="1">
    <location>
        <begin position="109"/>
        <end position="136"/>
    </location>
</feature>
<keyword evidence="1" id="KW-0472">Membrane</keyword>
<name>A0A0A0BNG9_9CELL</name>
<dbReference type="EMBL" id="AXCZ01000187">
    <property type="protein sequence ID" value="KGM09480.1"/>
    <property type="molecule type" value="Genomic_DNA"/>
</dbReference>
<reference evidence="2 3" key="1">
    <citation type="submission" date="2013-08" db="EMBL/GenBank/DDBJ databases">
        <title>Genome sequencing of Cellulomonas bogoriensis 69B4.</title>
        <authorList>
            <person name="Chen F."/>
            <person name="Li Y."/>
            <person name="Wang G."/>
        </authorList>
    </citation>
    <scope>NUCLEOTIDE SEQUENCE [LARGE SCALE GENOMIC DNA]</scope>
    <source>
        <strain evidence="2 3">69B4</strain>
    </source>
</reference>
<proteinExistence type="predicted"/>
<organism evidence="2 3">
    <name type="scientific">Cellulomonas bogoriensis 69B4 = DSM 16987</name>
    <dbReference type="NCBI Taxonomy" id="1386082"/>
    <lineage>
        <taxon>Bacteria</taxon>
        <taxon>Bacillati</taxon>
        <taxon>Actinomycetota</taxon>
        <taxon>Actinomycetes</taxon>
        <taxon>Micrococcales</taxon>
        <taxon>Cellulomonadaceae</taxon>
        <taxon>Cellulomonas</taxon>
    </lineage>
</organism>
<accession>A0A0A0BNG9</accession>
<protein>
    <submittedName>
        <fullName evidence="2">LigA</fullName>
    </submittedName>
</protein>
<keyword evidence="1" id="KW-1133">Transmembrane helix</keyword>
<comment type="caution">
    <text evidence="2">The sequence shown here is derived from an EMBL/GenBank/DDBJ whole genome shotgun (WGS) entry which is preliminary data.</text>
</comment>
<evidence type="ECO:0000313" key="2">
    <source>
        <dbReference type="EMBL" id="KGM09480.1"/>
    </source>
</evidence>
<dbReference type="RefSeq" id="WP_035062259.1">
    <property type="nucleotide sequence ID" value="NZ_AXCZ01000187.1"/>
</dbReference>
<keyword evidence="3" id="KW-1185">Reference proteome</keyword>
<sequence length="150" mass="15529">MSTAVSNNAKSVRVIGLLAIIAGFLLIIGGGATSLVVRDQLIAENIVLGDDAAMFQGNVVDGPIDAYLQAEVINMHALDMSGGRTYAEMDRDDPMRATVMNGSFLRASLFTSVIAFGVAAFAAGVGVVFILVGWALRKLAPAEVEGSVAA</sequence>
<keyword evidence="1" id="KW-0812">Transmembrane</keyword>
<feature type="transmembrane region" description="Helical" evidence="1">
    <location>
        <begin position="12"/>
        <end position="32"/>
    </location>
</feature>
<evidence type="ECO:0000256" key="1">
    <source>
        <dbReference type="SAM" id="Phobius"/>
    </source>
</evidence>